<dbReference type="PROSITE" id="PS51257">
    <property type="entry name" value="PROKAR_LIPOPROTEIN"/>
    <property type="match status" value="1"/>
</dbReference>
<evidence type="ECO:0000256" key="1">
    <source>
        <dbReference type="ARBA" id="ARBA00004459"/>
    </source>
</evidence>
<evidence type="ECO:0000256" key="4">
    <source>
        <dbReference type="ARBA" id="ARBA00023139"/>
    </source>
</evidence>
<evidence type="ECO:0000313" key="10">
    <source>
        <dbReference type="Proteomes" id="UP000005090"/>
    </source>
</evidence>
<feature type="chain" id="PRO_5003613728" description="Small periplasmic lipoprotein" evidence="8">
    <location>
        <begin position="18"/>
        <end position="84"/>
    </location>
</feature>
<keyword evidence="6" id="KW-0449">Lipoprotein</keyword>
<evidence type="ECO:0000256" key="5">
    <source>
        <dbReference type="ARBA" id="ARBA00023237"/>
    </source>
</evidence>
<dbReference type="STRING" id="686340.Metal_3245"/>
<keyword evidence="5" id="KW-0998">Cell outer membrane</keyword>
<name>H8GPG9_METAL</name>
<evidence type="ECO:0008006" key="11">
    <source>
        <dbReference type="Google" id="ProtNLM"/>
    </source>
</evidence>
<proteinExistence type="predicted"/>
<evidence type="ECO:0000256" key="7">
    <source>
        <dbReference type="SAM" id="MobiDB-lite"/>
    </source>
</evidence>
<keyword evidence="10" id="KW-1185">Reference proteome</keyword>
<evidence type="ECO:0000256" key="6">
    <source>
        <dbReference type="ARBA" id="ARBA00023288"/>
    </source>
</evidence>
<organism evidence="9 10">
    <name type="scientific">Methylomicrobium album BG8</name>
    <dbReference type="NCBI Taxonomy" id="686340"/>
    <lineage>
        <taxon>Bacteria</taxon>
        <taxon>Pseudomonadati</taxon>
        <taxon>Pseudomonadota</taxon>
        <taxon>Gammaproteobacteria</taxon>
        <taxon>Methylococcales</taxon>
        <taxon>Methylococcaceae</taxon>
        <taxon>Methylomicrobium</taxon>
    </lineage>
</organism>
<reference evidence="9 10" key="1">
    <citation type="journal article" date="2013" name="Genome Announc.">
        <title>Genome Sequence of the Obligate Gammaproteobacterial Methanotroph Methylomicrobium album Strain BG8.</title>
        <authorList>
            <person name="Kits K.D."/>
            <person name="Kalyuzhnaya M.G."/>
            <person name="Klotz M.G."/>
            <person name="Jetten M.S."/>
            <person name="Op den Camp H.J."/>
            <person name="Vuilleumier S."/>
            <person name="Bringel F."/>
            <person name="Dispirito A.A."/>
            <person name="Murrell J.C."/>
            <person name="Bruce D."/>
            <person name="Cheng J.F."/>
            <person name="Copeland A."/>
            <person name="Goodwin L."/>
            <person name="Hauser L."/>
            <person name="Lajus A."/>
            <person name="Land M.L."/>
            <person name="Lapidus A."/>
            <person name="Lucas S."/>
            <person name="Medigue C."/>
            <person name="Pitluck S."/>
            <person name="Woyke T."/>
            <person name="Zeytun A."/>
            <person name="Stein L.Y."/>
        </authorList>
    </citation>
    <scope>NUCLEOTIDE SEQUENCE [LARGE SCALE GENOMIC DNA]</scope>
    <source>
        <strain evidence="9 10">BG8</strain>
    </source>
</reference>
<feature type="compositionally biased region" description="Basic and acidic residues" evidence="7">
    <location>
        <begin position="68"/>
        <end position="84"/>
    </location>
</feature>
<protein>
    <recommendedName>
        <fullName evidence="11">Small periplasmic lipoprotein</fullName>
    </recommendedName>
</protein>
<dbReference type="AlphaFoldDB" id="H8GPG9"/>
<keyword evidence="3" id="KW-0472">Membrane</keyword>
<evidence type="ECO:0000256" key="8">
    <source>
        <dbReference type="SAM" id="SignalP"/>
    </source>
</evidence>
<feature type="region of interest" description="Disordered" evidence="7">
    <location>
        <begin position="18"/>
        <end position="84"/>
    </location>
</feature>
<dbReference type="EMBL" id="CM001475">
    <property type="protein sequence ID" value="EIC30915.1"/>
    <property type="molecule type" value="Genomic_DNA"/>
</dbReference>
<dbReference type="InterPro" id="IPR032831">
    <property type="entry name" value="LptM_cons"/>
</dbReference>
<sequence>MKISLPCLLLPAVLGLAGCGQPGPLYLPGHPPPGLKVSPEDEEPRSPIPERDIDETPAPVDAAPPKPAKPESKETDSPTKNHSE</sequence>
<evidence type="ECO:0000256" key="3">
    <source>
        <dbReference type="ARBA" id="ARBA00023136"/>
    </source>
</evidence>
<dbReference type="RefSeq" id="WP_005373849.1">
    <property type="nucleotide sequence ID" value="NZ_CM001475.1"/>
</dbReference>
<evidence type="ECO:0000313" key="9">
    <source>
        <dbReference type="EMBL" id="EIC30915.1"/>
    </source>
</evidence>
<comment type="subcellular location">
    <subcellularLocation>
        <location evidence="1">Cell outer membrane</location>
        <topology evidence="1">Lipid-anchor</topology>
    </subcellularLocation>
</comment>
<keyword evidence="2 8" id="KW-0732">Signal</keyword>
<feature type="signal peptide" evidence="8">
    <location>
        <begin position="1"/>
        <end position="17"/>
    </location>
</feature>
<dbReference type="Proteomes" id="UP000005090">
    <property type="component" value="Chromosome"/>
</dbReference>
<gene>
    <name evidence="9" type="ORF">Metal_3245</name>
</gene>
<keyword evidence="4" id="KW-0564">Palmitate</keyword>
<dbReference type="NCBIfam" id="NF047847">
    <property type="entry name" value="SS_mature_LptM"/>
    <property type="match status" value="1"/>
</dbReference>
<evidence type="ECO:0000256" key="2">
    <source>
        <dbReference type="ARBA" id="ARBA00022729"/>
    </source>
</evidence>
<dbReference type="HOGENOM" id="CLU_2523680_0_0_6"/>
<accession>H8GPG9</accession>